<dbReference type="AlphaFoldDB" id="A0AAN6GQB6"/>
<proteinExistence type="predicted"/>
<keyword evidence="3 6" id="KW-0808">Transferase</keyword>
<accession>A0AAN6GQB6</accession>
<evidence type="ECO:0000256" key="5">
    <source>
        <dbReference type="SAM" id="MobiDB-lite"/>
    </source>
</evidence>
<name>A0AAN6GQB6_9BASI</name>
<dbReference type="GO" id="GO:0005737">
    <property type="term" value="C:cytoplasm"/>
    <property type="evidence" value="ECO:0007669"/>
    <property type="project" value="TreeGrafter"/>
</dbReference>
<evidence type="ECO:0000256" key="2">
    <source>
        <dbReference type="ARBA" id="ARBA00022603"/>
    </source>
</evidence>
<keyword evidence="7" id="KW-1185">Reference proteome</keyword>
<dbReference type="SUPFAM" id="SSF53335">
    <property type="entry name" value="S-adenosyl-L-methionine-dependent methyltransferases"/>
    <property type="match status" value="1"/>
</dbReference>
<dbReference type="Gene3D" id="3.40.50.150">
    <property type="entry name" value="Vaccinia Virus protein VP39"/>
    <property type="match status" value="1"/>
</dbReference>
<dbReference type="Pfam" id="PF10294">
    <property type="entry name" value="Methyltransf_16"/>
    <property type="match status" value="1"/>
</dbReference>
<evidence type="ECO:0000256" key="4">
    <source>
        <dbReference type="ARBA" id="ARBA00022691"/>
    </source>
</evidence>
<dbReference type="GO" id="GO:0032259">
    <property type="term" value="P:methylation"/>
    <property type="evidence" value="ECO:0007669"/>
    <property type="project" value="UniProtKB-KW"/>
</dbReference>
<feature type="compositionally biased region" description="Basic and acidic residues" evidence="5">
    <location>
        <begin position="14"/>
        <end position="23"/>
    </location>
</feature>
<dbReference type="InterPro" id="IPR025784">
    <property type="entry name" value="EFM7"/>
</dbReference>
<dbReference type="PANTHER" id="PTHR14614:SF10">
    <property type="entry name" value="PROTEIN N-TERMINAL AND LYSINE N-METHYLTRANSFERASE EFM7"/>
    <property type="match status" value="1"/>
</dbReference>
<dbReference type="PANTHER" id="PTHR14614">
    <property type="entry name" value="HEPATOCELLULAR CARCINOMA-ASSOCIATED ANTIGEN"/>
    <property type="match status" value="1"/>
</dbReference>
<feature type="compositionally biased region" description="Polar residues" evidence="5">
    <location>
        <begin position="1"/>
        <end position="13"/>
    </location>
</feature>
<dbReference type="InterPro" id="IPR029063">
    <property type="entry name" value="SAM-dependent_MTases_sf"/>
</dbReference>
<organism evidence="6 7">
    <name type="scientific">Tilletia horrida</name>
    <dbReference type="NCBI Taxonomy" id="155126"/>
    <lineage>
        <taxon>Eukaryota</taxon>
        <taxon>Fungi</taxon>
        <taxon>Dikarya</taxon>
        <taxon>Basidiomycota</taxon>
        <taxon>Ustilaginomycotina</taxon>
        <taxon>Exobasidiomycetes</taxon>
        <taxon>Tilletiales</taxon>
        <taxon>Tilletiaceae</taxon>
        <taxon>Tilletia</taxon>
    </lineage>
</organism>
<dbReference type="Proteomes" id="UP001176517">
    <property type="component" value="Unassembled WGS sequence"/>
</dbReference>
<keyword evidence="1" id="KW-0963">Cytoplasm</keyword>
<dbReference type="GO" id="GO:0008112">
    <property type="term" value="F:nicotinamide N-methyltransferase activity"/>
    <property type="evidence" value="ECO:0007669"/>
    <property type="project" value="UniProtKB-EC"/>
</dbReference>
<sequence>MTGATSEASTSKVPQDRPAHDAEIENEDEEQSFDMFQEPDTFRPGTPPNTKANWELRIPGSTAAEPETTIPISMTLVGHSPLWGHLLWPASQHLSSYLAEPVHRARFVQDKSVLELGAAAGVPSIACAILGAHYVCSTDYPDPDLIRVLASNVEPWGQRQIEIGGQERRTGVVETVGYRWGADVGEVLEHLSRANATQGSDSEKPYFNTVILSDLIFNHQAHEALLDTCERTTYTPPGWTERWADRRREILHNEKEEKGVAVDEDGEAIYASMKESTEAVVSSIADVCPTSPNSTVLVSFTHHRPVLAHRDLAFFARARTLGWECAKVGEWACEPVFKDDVGDLKKRSTVHAWAMWRI</sequence>
<dbReference type="InterPro" id="IPR019410">
    <property type="entry name" value="Methyltransf_16"/>
</dbReference>
<protein>
    <submittedName>
        <fullName evidence="6">Protein N-terminal and lysine N-methyltransferase efm7</fullName>
        <ecNumber evidence="6">2.1.1.1</ecNumber>
    </submittedName>
</protein>
<comment type="caution">
    <text evidence="6">The sequence shown here is derived from an EMBL/GenBank/DDBJ whole genome shotgun (WGS) entry which is preliminary data.</text>
</comment>
<dbReference type="EC" id="2.1.1.1" evidence="6"/>
<evidence type="ECO:0000313" key="6">
    <source>
        <dbReference type="EMBL" id="KAK0550845.1"/>
    </source>
</evidence>
<evidence type="ECO:0000313" key="7">
    <source>
        <dbReference type="Proteomes" id="UP001176517"/>
    </source>
</evidence>
<dbReference type="EMBL" id="JAPDMZ010000086">
    <property type="protein sequence ID" value="KAK0550845.1"/>
    <property type="molecule type" value="Genomic_DNA"/>
</dbReference>
<evidence type="ECO:0000256" key="3">
    <source>
        <dbReference type="ARBA" id="ARBA00022679"/>
    </source>
</evidence>
<keyword evidence="4" id="KW-0949">S-adenosyl-L-methionine</keyword>
<dbReference type="PROSITE" id="PS51560">
    <property type="entry name" value="SAM_MT_NNT1"/>
    <property type="match status" value="1"/>
</dbReference>
<evidence type="ECO:0000256" key="1">
    <source>
        <dbReference type="ARBA" id="ARBA00022490"/>
    </source>
</evidence>
<gene>
    <name evidence="6" type="primary">EFM7_2</name>
    <name evidence="6" type="ORF">OC846_003506</name>
</gene>
<feature type="region of interest" description="Disordered" evidence="5">
    <location>
        <begin position="1"/>
        <end position="52"/>
    </location>
</feature>
<keyword evidence="2 6" id="KW-0489">Methyltransferase</keyword>
<reference evidence="6" key="1">
    <citation type="journal article" date="2023" name="PhytoFront">
        <title>Draft Genome Resources of Seven Strains of Tilletia horrida, Causal Agent of Kernel Smut of Rice.</title>
        <authorList>
            <person name="Khanal S."/>
            <person name="Antony Babu S."/>
            <person name="Zhou X.G."/>
        </authorList>
    </citation>
    <scope>NUCLEOTIDE SEQUENCE</scope>
    <source>
        <strain evidence="6">TX6</strain>
    </source>
</reference>